<gene>
    <name evidence="3" type="ORF">BGW38_002843</name>
</gene>
<organism evidence="3 4">
    <name type="scientific">Lunasporangiospora selenospora</name>
    <dbReference type="NCBI Taxonomy" id="979761"/>
    <lineage>
        <taxon>Eukaryota</taxon>
        <taxon>Fungi</taxon>
        <taxon>Fungi incertae sedis</taxon>
        <taxon>Mucoromycota</taxon>
        <taxon>Mortierellomycotina</taxon>
        <taxon>Mortierellomycetes</taxon>
        <taxon>Mortierellales</taxon>
        <taxon>Mortierellaceae</taxon>
        <taxon>Lunasporangiospora</taxon>
    </lineage>
</organism>
<dbReference type="EMBL" id="JAABOA010002029">
    <property type="protein sequence ID" value="KAF9580494.1"/>
    <property type="molecule type" value="Genomic_DNA"/>
</dbReference>
<accession>A0A9P6KCM1</accession>
<keyword evidence="2" id="KW-0812">Transmembrane</keyword>
<proteinExistence type="predicted"/>
<keyword evidence="2" id="KW-1133">Transmembrane helix</keyword>
<dbReference type="Proteomes" id="UP000780801">
    <property type="component" value="Unassembled WGS sequence"/>
</dbReference>
<feature type="region of interest" description="Disordered" evidence="1">
    <location>
        <begin position="24"/>
        <end position="108"/>
    </location>
</feature>
<keyword evidence="2" id="KW-0472">Membrane</keyword>
<feature type="compositionally biased region" description="Basic residues" evidence="1">
    <location>
        <begin position="98"/>
        <end position="107"/>
    </location>
</feature>
<evidence type="ECO:0000313" key="4">
    <source>
        <dbReference type="Proteomes" id="UP000780801"/>
    </source>
</evidence>
<feature type="compositionally biased region" description="Polar residues" evidence="1">
    <location>
        <begin position="70"/>
        <end position="91"/>
    </location>
</feature>
<evidence type="ECO:0000256" key="2">
    <source>
        <dbReference type="SAM" id="Phobius"/>
    </source>
</evidence>
<comment type="caution">
    <text evidence="3">The sequence shown here is derived from an EMBL/GenBank/DDBJ whole genome shotgun (WGS) entry which is preliminary data.</text>
</comment>
<feature type="transmembrane region" description="Helical" evidence="2">
    <location>
        <begin position="403"/>
        <end position="422"/>
    </location>
</feature>
<keyword evidence="4" id="KW-1185">Reference proteome</keyword>
<dbReference type="OrthoDB" id="3339358at2759"/>
<name>A0A9P6KCM1_9FUNG</name>
<feature type="compositionally biased region" description="Low complexity" evidence="1">
    <location>
        <begin position="24"/>
        <end position="46"/>
    </location>
</feature>
<dbReference type="AlphaFoldDB" id="A0A9P6KCM1"/>
<feature type="transmembrane region" description="Helical" evidence="2">
    <location>
        <begin position="313"/>
        <end position="333"/>
    </location>
</feature>
<evidence type="ECO:0000256" key="1">
    <source>
        <dbReference type="SAM" id="MobiDB-lite"/>
    </source>
</evidence>
<sequence>MHSSASSQLLNPHSSSAFASYASSIASSPGSRPTSPASTASAVSSVPTPPPAHHYHNSILLPLAGHHHASTPTSGATPPQLISPQAESPVSTPDHLGHPHARSHGRQHSGSLLSLTAALLAQPATRLVLALTIILTVVSLGGRFPDHCTAPSHVLYAEQYPALLASPFIIPLTPTLLVSSQQTIGTAVLLGLSNLLSLSLFEERLATALNGHGSRVFRNLFLALVVSVMAARQLLGFIFSRAFGWQVPWLFFSDSAHECNLGLAPYLFALLPIQFLFPDVSTSSESKSSSYWSIRRTHLQVILCLFNVIPKTIVWWAGSGLAVGFLTVFLISYQQRMGHWGANKAKASTYDKQMWTEDYFAVGDDAGYLTEKTESESDSAASTPISTPYYDPMAAKDRRLSRLFSKAVAAVLPMIIVLLLFLSGCNHLHTVRPDVSTATLATAVESQSRYLLTLVLMTAPRKNGVVYIKETLSSYLDNIPDETVDPLYSRIQFVVYTHFTDFDGYDEAKAYFDTIPKARKHVKWVREQGSEKNHRKHLISAIRHVGTTEDTVYLGIMEDDFPFCAGGWQGMLNLIYEANRQVQGHCGVFIATGGSGLIFKRSVALTASFILENDVKALERGEAVPPPDITLQNCMLGKHEYCQSCEGNMVISKTLLQGHLGYNTSSSGNGYSRTQFQCGWRHPFNGSPVIHAF</sequence>
<protein>
    <submittedName>
        <fullName evidence="3">Uncharacterized protein</fullName>
    </submittedName>
</protein>
<evidence type="ECO:0000313" key="3">
    <source>
        <dbReference type="EMBL" id="KAF9580494.1"/>
    </source>
</evidence>
<reference evidence="3" key="1">
    <citation type="journal article" date="2020" name="Fungal Divers.">
        <title>Resolving the Mortierellaceae phylogeny through synthesis of multi-gene phylogenetics and phylogenomics.</title>
        <authorList>
            <person name="Vandepol N."/>
            <person name="Liber J."/>
            <person name="Desiro A."/>
            <person name="Na H."/>
            <person name="Kennedy M."/>
            <person name="Barry K."/>
            <person name="Grigoriev I.V."/>
            <person name="Miller A.N."/>
            <person name="O'Donnell K."/>
            <person name="Stajich J.E."/>
            <person name="Bonito G."/>
        </authorList>
    </citation>
    <scope>NUCLEOTIDE SEQUENCE</scope>
    <source>
        <strain evidence="3">KOD1015</strain>
    </source>
</reference>